<feature type="transmembrane region" description="Helical" evidence="2">
    <location>
        <begin position="6"/>
        <end position="29"/>
    </location>
</feature>
<sequence length="179" mass="19839">MDAQLLSAIAAACAAVISLVNVGISSRLVRRQDDTRWIRERLPQLVTAYAEAVFQFERKVFETDWTVLSAEEREKLGLDEGVKALGILAEFEVFASPETVDTAHAVFHAADLIRMTRREEPAAKRWDLYWAWAEAKQDFLTAARREMGLKAPSVPSGLKAHRERSKRGGSDGGAGGEQP</sequence>
<reference evidence="3 4" key="1">
    <citation type="submission" date="2020-08" db="EMBL/GenBank/DDBJ databases">
        <title>Genomic Encyclopedia of Type Strains, Phase IV (KMG-IV): sequencing the most valuable type-strain genomes for metagenomic binning, comparative biology and taxonomic classification.</title>
        <authorList>
            <person name="Goeker M."/>
        </authorList>
    </citation>
    <scope>NUCLEOTIDE SEQUENCE [LARGE SCALE GENOMIC DNA]</scope>
    <source>
        <strain evidence="3 4">YIM 65646</strain>
    </source>
</reference>
<protein>
    <recommendedName>
        <fullName evidence="5">DUF4760 domain-containing protein</fullName>
    </recommendedName>
</protein>
<keyword evidence="2" id="KW-1133">Transmembrane helix</keyword>
<dbReference type="Proteomes" id="UP000548476">
    <property type="component" value="Unassembled WGS sequence"/>
</dbReference>
<organism evidence="3 4">
    <name type="scientific">Phytomonospora endophytica</name>
    <dbReference type="NCBI Taxonomy" id="714109"/>
    <lineage>
        <taxon>Bacteria</taxon>
        <taxon>Bacillati</taxon>
        <taxon>Actinomycetota</taxon>
        <taxon>Actinomycetes</taxon>
        <taxon>Micromonosporales</taxon>
        <taxon>Micromonosporaceae</taxon>
        <taxon>Phytomonospora</taxon>
    </lineage>
</organism>
<dbReference type="RefSeq" id="WP_184788076.1">
    <property type="nucleotide sequence ID" value="NZ_BONT01000006.1"/>
</dbReference>
<name>A0A841FPN3_9ACTN</name>
<feature type="compositionally biased region" description="Gly residues" evidence="1">
    <location>
        <begin position="170"/>
        <end position="179"/>
    </location>
</feature>
<keyword evidence="2" id="KW-0472">Membrane</keyword>
<gene>
    <name evidence="3" type="ORF">HNR73_003074</name>
</gene>
<feature type="region of interest" description="Disordered" evidence="1">
    <location>
        <begin position="151"/>
        <end position="179"/>
    </location>
</feature>
<evidence type="ECO:0000256" key="2">
    <source>
        <dbReference type="SAM" id="Phobius"/>
    </source>
</evidence>
<evidence type="ECO:0000256" key="1">
    <source>
        <dbReference type="SAM" id="MobiDB-lite"/>
    </source>
</evidence>
<keyword evidence="2" id="KW-0812">Transmembrane</keyword>
<evidence type="ECO:0000313" key="4">
    <source>
        <dbReference type="Proteomes" id="UP000548476"/>
    </source>
</evidence>
<evidence type="ECO:0000313" key="3">
    <source>
        <dbReference type="EMBL" id="MBB6035217.1"/>
    </source>
</evidence>
<evidence type="ECO:0008006" key="5">
    <source>
        <dbReference type="Google" id="ProtNLM"/>
    </source>
</evidence>
<accession>A0A841FPN3</accession>
<comment type="caution">
    <text evidence="3">The sequence shown here is derived from an EMBL/GenBank/DDBJ whole genome shotgun (WGS) entry which is preliminary data.</text>
</comment>
<dbReference type="EMBL" id="JACHGT010000006">
    <property type="protein sequence ID" value="MBB6035217.1"/>
    <property type="molecule type" value="Genomic_DNA"/>
</dbReference>
<keyword evidence="4" id="KW-1185">Reference proteome</keyword>
<proteinExistence type="predicted"/>
<dbReference type="AlphaFoldDB" id="A0A841FPN3"/>